<dbReference type="Proteomes" id="UP000318405">
    <property type="component" value="Unassembled WGS sequence"/>
</dbReference>
<dbReference type="CDD" id="cd00431">
    <property type="entry name" value="cysteine_hydrolases"/>
    <property type="match status" value="1"/>
</dbReference>
<name>A0A556AE77_9BURK</name>
<dbReference type="EMBL" id="VLTJ01000037">
    <property type="protein sequence ID" value="TSH91191.1"/>
    <property type="molecule type" value="Genomic_DNA"/>
</dbReference>
<dbReference type="PANTHER" id="PTHR43540:SF1">
    <property type="entry name" value="ISOCHORISMATASE HYDROLASE"/>
    <property type="match status" value="1"/>
</dbReference>
<dbReference type="PANTHER" id="PTHR43540">
    <property type="entry name" value="PEROXYUREIDOACRYLATE/UREIDOACRYLATE AMIDOHYDROLASE-RELATED"/>
    <property type="match status" value="1"/>
</dbReference>
<evidence type="ECO:0000313" key="3">
    <source>
        <dbReference type="EMBL" id="TSH91191.1"/>
    </source>
</evidence>
<accession>A0A556AE77</accession>
<dbReference type="GO" id="GO:0016787">
    <property type="term" value="F:hydrolase activity"/>
    <property type="evidence" value="ECO:0007669"/>
    <property type="project" value="UniProtKB-KW"/>
</dbReference>
<comment type="caution">
    <text evidence="3">The sequence shown here is derived from an EMBL/GenBank/DDBJ whole genome shotgun (WGS) entry which is preliminary data.</text>
</comment>
<dbReference type="InterPro" id="IPR050272">
    <property type="entry name" value="Isochorismatase-like_hydrls"/>
</dbReference>
<evidence type="ECO:0000313" key="4">
    <source>
        <dbReference type="Proteomes" id="UP000318405"/>
    </source>
</evidence>
<reference evidence="3 4" key="1">
    <citation type="submission" date="2019-07" db="EMBL/GenBank/DDBJ databases">
        <title>Qingshengfaniella alkalisoli gen. nov., sp. nov., isolated from saline soil.</title>
        <authorList>
            <person name="Xu L."/>
            <person name="Huang X.-X."/>
            <person name="Sun J.-Q."/>
        </authorList>
    </citation>
    <scope>NUCLEOTIDE SEQUENCE [LARGE SCALE GENOMIC DNA]</scope>
    <source>
        <strain evidence="3 4">DSM 27279</strain>
    </source>
</reference>
<dbReference type="SUPFAM" id="SSF52499">
    <property type="entry name" value="Isochorismatase-like hydrolases"/>
    <property type="match status" value="1"/>
</dbReference>
<dbReference type="OrthoDB" id="9781985at2"/>
<keyword evidence="1 3" id="KW-0378">Hydrolase</keyword>
<dbReference type="AlphaFoldDB" id="A0A556AE77"/>
<evidence type="ECO:0000259" key="2">
    <source>
        <dbReference type="Pfam" id="PF00857"/>
    </source>
</evidence>
<feature type="domain" description="Isochorismatase-like" evidence="2">
    <location>
        <begin position="66"/>
        <end position="218"/>
    </location>
</feature>
<organism evidence="3 4">
    <name type="scientific">Verticiella sediminum</name>
    <dbReference type="NCBI Taxonomy" id="1247510"/>
    <lineage>
        <taxon>Bacteria</taxon>
        <taxon>Pseudomonadati</taxon>
        <taxon>Pseudomonadota</taxon>
        <taxon>Betaproteobacteria</taxon>
        <taxon>Burkholderiales</taxon>
        <taxon>Alcaligenaceae</taxon>
        <taxon>Verticiella</taxon>
    </lineage>
</organism>
<protein>
    <submittedName>
        <fullName evidence="3">Cysteine hydrolase</fullName>
    </submittedName>
</protein>
<sequence length="229" mass="25016">MTMNAPPADYITDFMLVRDTDLSRSALLLVDLQYATGSRDGALGRRLKAAGSTLADYRFHRIETLVLPHAQRLRGGFRAAGRPVIYVTIGAATPQALDAPLHMRKLFTECANYVGSREHEVLDEIKPAADDYVVRKTTNGAFASTGIDSLLRALGCEQLYMAGVSTNMCVETTAREAADRGYAVTLVEDACGTTHADLHETTMRNFSRLFGRVRSTAECIDELRLAIAA</sequence>
<gene>
    <name evidence="3" type="ORF">FOZ76_18750</name>
</gene>
<keyword evidence="4" id="KW-1185">Reference proteome</keyword>
<evidence type="ECO:0000256" key="1">
    <source>
        <dbReference type="ARBA" id="ARBA00022801"/>
    </source>
</evidence>
<dbReference type="InterPro" id="IPR000868">
    <property type="entry name" value="Isochorismatase-like_dom"/>
</dbReference>
<dbReference type="InterPro" id="IPR036380">
    <property type="entry name" value="Isochorismatase-like_sf"/>
</dbReference>
<dbReference type="Pfam" id="PF00857">
    <property type="entry name" value="Isochorismatase"/>
    <property type="match status" value="1"/>
</dbReference>
<proteinExistence type="predicted"/>
<dbReference type="Gene3D" id="3.40.50.850">
    <property type="entry name" value="Isochorismatase-like"/>
    <property type="match status" value="1"/>
</dbReference>